<keyword evidence="3" id="KW-1185">Reference proteome</keyword>
<reference evidence="2" key="1">
    <citation type="submission" date="2018-11" db="EMBL/GenBank/DDBJ databases">
        <authorList>
            <person name="Grassa J C."/>
        </authorList>
    </citation>
    <scope>NUCLEOTIDE SEQUENCE [LARGE SCALE GENOMIC DNA]</scope>
</reference>
<name>A0A803PDC1_CANSA</name>
<dbReference type="EMBL" id="UZAU01000390">
    <property type="status" value="NOT_ANNOTATED_CDS"/>
    <property type="molecule type" value="Genomic_DNA"/>
</dbReference>
<evidence type="ECO:0000313" key="3">
    <source>
        <dbReference type="Proteomes" id="UP000596661"/>
    </source>
</evidence>
<dbReference type="EnsemblPlants" id="evm.model.04.1493">
    <property type="protein sequence ID" value="cds.evm.model.04.1493"/>
    <property type="gene ID" value="evm.TU.04.1493"/>
</dbReference>
<dbReference type="AlphaFoldDB" id="A0A803PDC1"/>
<feature type="compositionally biased region" description="Acidic residues" evidence="1">
    <location>
        <begin position="157"/>
        <end position="166"/>
    </location>
</feature>
<organism evidence="2 3">
    <name type="scientific">Cannabis sativa</name>
    <name type="common">Hemp</name>
    <name type="synonym">Marijuana</name>
    <dbReference type="NCBI Taxonomy" id="3483"/>
    <lineage>
        <taxon>Eukaryota</taxon>
        <taxon>Viridiplantae</taxon>
        <taxon>Streptophyta</taxon>
        <taxon>Embryophyta</taxon>
        <taxon>Tracheophyta</taxon>
        <taxon>Spermatophyta</taxon>
        <taxon>Magnoliopsida</taxon>
        <taxon>eudicotyledons</taxon>
        <taxon>Gunneridae</taxon>
        <taxon>Pentapetalae</taxon>
        <taxon>rosids</taxon>
        <taxon>fabids</taxon>
        <taxon>Rosales</taxon>
        <taxon>Cannabaceae</taxon>
        <taxon>Cannabis</taxon>
    </lineage>
</organism>
<accession>A0A803PDC1</accession>
<dbReference type="OMA" id="WMGENSI"/>
<dbReference type="Gramene" id="evm.model.04.1493">
    <property type="protein sequence ID" value="cds.evm.model.04.1493"/>
    <property type="gene ID" value="evm.TU.04.1493"/>
</dbReference>
<dbReference type="PANTHER" id="PTHR33735:SF14">
    <property type="entry name" value="PHAGE CAPSID SCAFFOLDING PROTEIN (GPO) SERINE PEPTIDASE"/>
    <property type="match status" value="1"/>
</dbReference>
<evidence type="ECO:0000313" key="2">
    <source>
        <dbReference type="EnsemblPlants" id="cds.evm.model.04.1493"/>
    </source>
</evidence>
<proteinExistence type="predicted"/>
<feature type="region of interest" description="Disordered" evidence="1">
    <location>
        <begin position="131"/>
        <end position="166"/>
    </location>
</feature>
<dbReference type="PANTHER" id="PTHR33735">
    <property type="entry name" value="EXPRESSED PROTEIN"/>
    <property type="match status" value="1"/>
</dbReference>
<sequence length="166" mass="18174">MHKMMCNSVDPAGAASGGGTGAPWNSFQGWVLGLVISLILPFYRNKWGPLVSIKRKVDMAVNTVEAVAEAVEKVAEKMEDIADDIADNLPDNGKLKDAVLFIEKVAHETAKDAHLLDDFIEKVEEVEEKVESFLEGSVQENEAEKEETKTIKSSTGADDEDDQPKK</sequence>
<protein>
    <submittedName>
        <fullName evidence="2">Uncharacterized protein</fullName>
    </submittedName>
</protein>
<evidence type="ECO:0000256" key="1">
    <source>
        <dbReference type="SAM" id="MobiDB-lite"/>
    </source>
</evidence>
<reference evidence="2" key="2">
    <citation type="submission" date="2021-03" db="UniProtKB">
        <authorList>
            <consortium name="EnsemblPlants"/>
        </authorList>
    </citation>
    <scope>IDENTIFICATION</scope>
</reference>
<dbReference type="Proteomes" id="UP000596661">
    <property type="component" value="Chromosome 4"/>
</dbReference>